<dbReference type="AlphaFoldDB" id="A0AAN9IHJ0"/>
<dbReference type="Pfam" id="PF07714">
    <property type="entry name" value="PK_Tyr_Ser-Thr"/>
    <property type="match status" value="1"/>
</dbReference>
<dbReference type="InterPro" id="IPR000719">
    <property type="entry name" value="Prot_kinase_dom"/>
</dbReference>
<evidence type="ECO:0000256" key="2">
    <source>
        <dbReference type="ARBA" id="ARBA00022840"/>
    </source>
</evidence>
<dbReference type="GO" id="GO:0004672">
    <property type="term" value="F:protein kinase activity"/>
    <property type="evidence" value="ECO:0007669"/>
    <property type="project" value="InterPro"/>
</dbReference>
<dbReference type="PROSITE" id="PS50011">
    <property type="entry name" value="PROTEIN_KINASE_DOM"/>
    <property type="match status" value="1"/>
</dbReference>
<comment type="caution">
    <text evidence="4">The sequence shown here is derived from an EMBL/GenBank/DDBJ whole genome shotgun (WGS) entry which is preliminary data.</text>
</comment>
<reference evidence="4 5" key="1">
    <citation type="submission" date="2024-01" db="EMBL/GenBank/DDBJ databases">
        <title>The genomes of 5 underutilized Papilionoideae crops provide insights into root nodulation and disease resistance.</title>
        <authorList>
            <person name="Yuan L."/>
        </authorList>
    </citation>
    <scope>NUCLEOTIDE SEQUENCE [LARGE SCALE GENOMIC DNA]</scope>
    <source>
        <strain evidence="4">LY-2023</strain>
        <tissue evidence="4">Leaf</tissue>
    </source>
</reference>
<dbReference type="InterPro" id="IPR011009">
    <property type="entry name" value="Kinase-like_dom_sf"/>
</dbReference>
<dbReference type="GO" id="GO:0005524">
    <property type="term" value="F:ATP binding"/>
    <property type="evidence" value="ECO:0007669"/>
    <property type="project" value="UniProtKB-KW"/>
</dbReference>
<name>A0AAN9IHJ0_CLITE</name>
<keyword evidence="5" id="KW-1185">Reference proteome</keyword>
<evidence type="ECO:0000259" key="3">
    <source>
        <dbReference type="PROSITE" id="PS50011"/>
    </source>
</evidence>
<dbReference type="InterPro" id="IPR050528">
    <property type="entry name" value="L-type_Lectin-RKs"/>
</dbReference>
<dbReference type="EMBL" id="JAYKXN010000006">
    <property type="protein sequence ID" value="KAK7278814.1"/>
    <property type="molecule type" value="Genomic_DNA"/>
</dbReference>
<protein>
    <recommendedName>
        <fullName evidence="3">Protein kinase domain-containing protein</fullName>
    </recommendedName>
</protein>
<evidence type="ECO:0000313" key="4">
    <source>
        <dbReference type="EMBL" id="KAK7278814.1"/>
    </source>
</evidence>
<gene>
    <name evidence="4" type="ORF">RJT34_23852</name>
</gene>
<proteinExistence type="predicted"/>
<keyword evidence="2" id="KW-0067">ATP-binding</keyword>
<accession>A0AAN9IHJ0</accession>
<dbReference type="Proteomes" id="UP001359559">
    <property type="component" value="Unassembled WGS sequence"/>
</dbReference>
<dbReference type="GO" id="GO:0051707">
    <property type="term" value="P:response to other organism"/>
    <property type="evidence" value="ECO:0007669"/>
    <property type="project" value="UniProtKB-ARBA"/>
</dbReference>
<dbReference type="PANTHER" id="PTHR27007">
    <property type="match status" value="1"/>
</dbReference>
<dbReference type="SUPFAM" id="SSF56112">
    <property type="entry name" value="Protein kinase-like (PK-like)"/>
    <property type="match status" value="1"/>
</dbReference>
<organism evidence="4 5">
    <name type="scientific">Clitoria ternatea</name>
    <name type="common">Butterfly pea</name>
    <dbReference type="NCBI Taxonomy" id="43366"/>
    <lineage>
        <taxon>Eukaryota</taxon>
        <taxon>Viridiplantae</taxon>
        <taxon>Streptophyta</taxon>
        <taxon>Embryophyta</taxon>
        <taxon>Tracheophyta</taxon>
        <taxon>Spermatophyta</taxon>
        <taxon>Magnoliopsida</taxon>
        <taxon>eudicotyledons</taxon>
        <taxon>Gunneridae</taxon>
        <taxon>Pentapetalae</taxon>
        <taxon>rosids</taxon>
        <taxon>fabids</taxon>
        <taxon>Fabales</taxon>
        <taxon>Fabaceae</taxon>
        <taxon>Papilionoideae</taxon>
        <taxon>50 kb inversion clade</taxon>
        <taxon>NPAAA clade</taxon>
        <taxon>indigoferoid/millettioid clade</taxon>
        <taxon>Phaseoleae</taxon>
        <taxon>Clitoria</taxon>
    </lineage>
</organism>
<keyword evidence="1" id="KW-0547">Nucleotide-binding</keyword>
<evidence type="ECO:0000313" key="5">
    <source>
        <dbReference type="Proteomes" id="UP001359559"/>
    </source>
</evidence>
<evidence type="ECO:0000256" key="1">
    <source>
        <dbReference type="ARBA" id="ARBA00022741"/>
    </source>
</evidence>
<dbReference type="InterPro" id="IPR001245">
    <property type="entry name" value="Ser-Thr/Tyr_kinase_cat_dom"/>
</dbReference>
<sequence>MAPEIFHTRRASVETDVYAFGVLMIEVVCGGRKPEHKQDQRFYNSIVDWVWELHSRENITNSVDLRLNGEFDKVQAKCVLELGLACCHPNPYERPSMSTVLQVLEGEATPPFVAFEKPAFTWPAKDTDIVEKLDSNTTRSQIEQITELVSGR</sequence>
<feature type="domain" description="Protein kinase" evidence="3">
    <location>
        <begin position="1"/>
        <end position="113"/>
    </location>
</feature>
<dbReference type="Gene3D" id="1.10.510.10">
    <property type="entry name" value="Transferase(Phosphotransferase) domain 1"/>
    <property type="match status" value="1"/>
</dbReference>